<feature type="non-terminal residue" evidence="1">
    <location>
        <position position="107"/>
    </location>
</feature>
<proteinExistence type="predicted"/>
<sequence length="107" mass="12519">MSNIYEVIDGFGIEETQKNKLIVCLMKNREVREELFLALQSLQTKESKMSLLKDFISDEHQGQRPLSPSAESIRYKRTKILAEDWEKDTRKITLFARTAIDLDLNKE</sequence>
<gene>
    <name evidence="1" type="ORF">FMOSSE_LOCUS10195</name>
</gene>
<dbReference type="Proteomes" id="UP000789375">
    <property type="component" value="Unassembled WGS sequence"/>
</dbReference>
<comment type="caution">
    <text evidence="1">The sequence shown here is derived from an EMBL/GenBank/DDBJ whole genome shotgun (WGS) entry which is preliminary data.</text>
</comment>
<name>A0A9N9D7C8_FUNMO</name>
<accession>A0A9N9D7C8</accession>
<keyword evidence="2" id="KW-1185">Reference proteome</keyword>
<dbReference type="AlphaFoldDB" id="A0A9N9D7C8"/>
<reference evidence="1" key="1">
    <citation type="submission" date="2021-06" db="EMBL/GenBank/DDBJ databases">
        <authorList>
            <person name="Kallberg Y."/>
            <person name="Tangrot J."/>
            <person name="Rosling A."/>
        </authorList>
    </citation>
    <scope>NUCLEOTIDE SEQUENCE</scope>
    <source>
        <strain evidence="1">87-6 pot B 2015</strain>
    </source>
</reference>
<evidence type="ECO:0000313" key="1">
    <source>
        <dbReference type="EMBL" id="CAG8625150.1"/>
    </source>
</evidence>
<organism evidence="1 2">
    <name type="scientific">Funneliformis mosseae</name>
    <name type="common">Endomycorrhizal fungus</name>
    <name type="synonym">Glomus mosseae</name>
    <dbReference type="NCBI Taxonomy" id="27381"/>
    <lineage>
        <taxon>Eukaryota</taxon>
        <taxon>Fungi</taxon>
        <taxon>Fungi incertae sedis</taxon>
        <taxon>Mucoromycota</taxon>
        <taxon>Glomeromycotina</taxon>
        <taxon>Glomeromycetes</taxon>
        <taxon>Glomerales</taxon>
        <taxon>Glomeraceae</taxon>
        <taxon>Funneliformis</taxon>
    </lineage>
</organism>
<dbReference type="EMBL" id="CAJVPP010003265">
    <property type="protein sequence ID" value="CAG8625150.1"/>
    <property type="molecule type" value="Genomic_DNA"/>
</dbReference>
<protein>
    <submittedName>
        <fullName evidence="1">8448_t:CDS:1</fullName>
    </submittedName>
</protein>
<evidence type="ECO:0000313" key="2">
    <source>
        <dbReference type="Proteomes" id="UP000789375"/>
    </source>
</evidence>